<dbReference type="AlphaFoldDB" id="A0A0U9I5E0"/>
<dbReference type="STRING" id="224999.GCA_001485475_01819"/>
<dbReference type="Proteomes" id="UP000062160">
    <property type="component" value="Unassembled WGS sequence"/>
</dbReference>
<protein>
    <submittedName>
        <fullName evidence="2">Inhibitor of the pro-sigma K processing machinery</fullName>
    </submittedName>
</protein>
<dbReference type="InterPro" id="IPR010001">
    <property type="entry name" value="BofA"/>
</dbReference>
<sequence>MLGSIFTFFIALVVLYILGMLLVIPIKIAWRLIYNGIIGGLTLLLLNLVGGFFGLALPITPLTALLVGFLGVPGVIILLIANYL</sequence>
<keyword evidence="1" id="KW-0812">Transmembrane</keyword>
<feature type="transmembrane region" description="Helical" evidence="1">
    <location>
        <begin position="62"/>
        <end position="81"/>
    </location>
</feature>
<feature type="transmembrane region" description="Helical" evidence="1">
    <location>
        <begin position="32"/>
        <end position="56"/>
    </location>
</feature>
<keyword evidence="3" id="KW-1185">Reference proteome</keyword>
<gene>
    <name evidence="2" type="ORF">TSYNT_930</name>
</gene>
<feature type="transmembrane region" description="Helical" evidence="1">
    <location>
        <begin position="6"/>
        <end position="25"/>
    </location>
</feature>
<evidence type="ECO:0000256" key="1">
    <source>
        <dbReference type="SAM" id="Phobius"/>
    </source>
</evidence>
<dbReference type="Pfam" id="PF07441">
    <property type="entry name" value="BofA"/>
    <property type="match status" value="1"/>
</dbReference>
<evidence type="ECO:0000313" key="3">
    <source>
        <dbReference type="Proteomes" id="UP000062160"/>
    </source>
</evidence>
<proteinExistence type="predicted"/>
<reference evidence="2" key="1">
    <citation type="journal article" date="2016" name="Genome Announc.">
        <title>Draft Genome Sequence of the Syntrophic Lactate-Degrading Bacterium Tepidanaerobacter syntrophicus JLT.</title>
        <authorList>
            <person name="Matsuura N."/>
            <person name="Ohashi A."/>
            <person name="Tourlousse D.M."/>
            <person name="Sekiguchi Y."/>
        </authorList>
    </citation>
    <scope>NUCLEOTIDE SEQUENCE [LARGE SCALE GENOMIC DNA]</scope>
    <source>
        <strain evidence="2">JL</strain>
    </source>
</reference>
<dbReference type="RefSeq" id="WP_059033316.1">
    <property type="nucleotide sequence ID" value="NZ_BSDN01000013.1"/>
</dbReference>
<organism evidence="2">
    <name type="scientific">Tepidanaerobacter syntrophicus</name>
    <dbReference type="NCBI Taxonomy" id="224999"/>
    <lineage>
        <taxon>Bacteria</taxon>
        <taxon>Bacillati</taxon>
        <taxon>Bacillota</taxon>
        <taxon>Clostridia</taxon>
        <taxon>Thermosediminibacterales</taxon>
        <taxon>Tepidanaerobacteraceae</taxon>
        <taxon>Tepidanaerobacter</taxon>
    </lineage>
</organism>
<name>A0A0U9I5E0_9FIRM</name>
<keyword evidence="1" id="KW-1133">Transmembrane helix</keyword>
<dbReference type="EMBL" id="DF977003">
    <property type="protein sequence ID" value="GAQ25784.1"/>
    <property type="molecule type" value="Genomic_DNA"/>
</dbReference>
<accession>A0A0U9I5E0</accession>
<keyword evidence="1" id="KW-0472">Membrane</keyword>
<evidence type="ECO:0000313" key="2">
    <source>
        <dbReference type="EMBL" id="GAQ25784.1"/>
    </source>
</evidence>